<keyword evidence="3" id="KW-1185">Reference proteome</keyword>
<sequence length="169" mass="19060">MSGSIAITATPKLHKDYQTLEALITRDLLGGTSRFTSMELDLELQVPNVWEKCLDMQRCNSSISSSSSGSKYKNYHKQQQQPHNRSVPELQDLNFPPMTASSNPLEDTHLELRLVPSFDYQSIYTMDKVKSALERIEKESGKKRLSSYASVSSSSIKQAVKEIEEGEEK</sequence>
<dbReference type="OrthoDB" id="1929178at2759"/>
<comment type="caution">
    <text evidence="2">The sequence shown here is derived from an EMBL/GenBank/DDBJ whole genome shotgun (WGS) entry which is preliminary data.</text>
</comment>
<feature type="compositionally biased region" description="Basic and acidic residues" evidence="1">
    <location>
        <begin position="159"/>
        <end position="169"/>
    </location>
</feature>
<evidence type="ECO:0000313" key="3">
    <source>
        <dbReference type="Proteomes" id="UP001141806"/>
    </source>
</evidence>
<feature type="compositionally biased region" description="Low complexity" evidence="1">
    <location>
        <begin position="146"/>
        <end position="155"/>
    </location>
</feature>
<proteinExistence type="predicted"/>
<feature type="region of interest" description="Disordered" evidence="1">
    <location>
        <begin position="141"/>
        <end position="169"/>
    </location>
</feature>
<accession>A0A9Q0GSV9</accession>
<dbReference type="EMBL" id="JAMYWD010000012">
    <property type="protein sequence ID" value="KAJ4953158.1"/>
    <property type="molecule type" value="Genomic_DNA"/>
</dbReference>
<name>A0A9Q0GSV9_9MAGN</name>
<dbReference type="AlphaFoldDB" id="A0A9Q0GSV9"/>
<evidence type="ECO:0000313" key="2">
    <source>
        <dbReference type="EMBL" id="KAJ4953158.1"/>
    </source>
</evidence>
<dbReference type="Proteomes" id="UP001141806">
    <property type="component" value="Unassembled WGS sequence"/>
</dbReference>
<organism evidence="2 3">
    <name type="scientific">Protea cynaroides</name>
    <dbReference type="NCBI Taxonomy" id="273540"/>
    <lineage>
        <taxon>Eukaryota</taxon>
        <taxon>Viridiplantae</taxon>
        <taxon>Streptophyta</taxon>
        <taxon>Embryophyta</taxon>
        <taxon>Tracheophyta</taxon>
        <taxon>Spermatophyta</taxon>
        <taxon>Magnoliopsida</taxon>
        <taxon>Proteales</taxon>
        <taxon>Proteaceae</taxon>
        <taxon>Protea</taxon>
    </lineage>
</organism>
<protein>
    <submittedName>
        <fullName evidence="2">Uncharacterized protein</fullName>
    </submittedName>
</protein>
<reference evidence="2" key="1">
    <citation type="journal article" date="2023" name="Plant J.">
        <title>The genome of the king protea, Protea cynaroides.</title>
        <authorList>
            <person name="Chang J."/>
            <person name="Duong T.A."/>
            <person name="Schoeman C."/>
            <person name="Ma X."/>
            <person name="Roodt D."/>
            <person name="Barker N."/>
            <person name="Li Z."/>
            <person name="Van de Peer Y."/>
            <person name="Mizrachi E."/>
        </authorList>
    </citation>
    <scope>NUCLEOTIDE SEQUENCE</scope>
    <source>
        <tissue evidence="2">Young leaves</tissue>
    </source>
</reference>
<feature type="region of interest" description="Disordered" evidence="1">
    <location>
        <begin position="64"/>
        <end position="104"/>
    </location>
</feature>
<gene>
    <name evidence="2" type="ORF">NE237_029990</name>
</gene>
<evidence type="ECO:0000256" key="1">
    <source>
        <dbReference type="SAM" id="MobiDB-lite"/>
    </source>
</evidence>